<dbReference type="SUPFAM" id="SSF50156">
    <property type="entry name" value="PDZ domain-like"/>
    <property type="match status" value="1"/>
</dbReference>
<evidence type="ECO:0000256" key="1">
    <source>
        <dbReference type="ARBA" id="ARBA00022670"/>
    </source>
</evidence>
<dbReference type="InterPro" id="IPR001478">
    <property type="entry name" value="PDZ"/>
</dbReference>
<keyword evidence="3" id="KW-0812">Transmembrane</keyword>
<evidence type="ECO:0000313" key="5">
    <source>
        <dbReference type="EMBL" id="SFB14373.1"/>
    </source>
</evidence>
<gene>
    <name evidence="5" type="ORF">SAMN04488528_101414</name>
</gene>
<keyword evidence="3" id="KW-0472">Membrane</keyword>
<dbReference type="SUPFAM" id="SSF50494">
    <property type="entry name" value="Trypsin-like serine proteases"/>
    <property type="match status" value="1"/>
</dbReference>
<dbReference type="InterPro" id="IPR001940">
    <property type="entry name" value="Peptidase_S1C"/>
</dbReference>
<reference evidence="5 6" key="1">
    <citation type="submission" date="2016-10" db="EMBL/GenBank/DDBJ databases">
        <authorList>
            <person name="de Groot N.N."/>
        </authorList>
    </citation>
    <scope>NUCLEOTIDE SEQUENCE [LARGE SCALE GENOMIC DNA]</scope>
    <source>
        <strain evidence="5 6">DSM 12271</strain>
    </source>
</reference>
<evidence type="ECO:0000256" key="3">
    <source>
        <dbReference type="SAM" id="Phobius"/>
    </source>
</evidence>
<organism evidence="5 6">
    <name type="scientific">Clostridium frigidicarnis</name>
    <dbReference type="NCBI Taxonomy" id="84698"/>
    <lineage>
        <taxon>Bacteria</taxon>
        <taxon>Bacillati</taxon>
        <taxon>Bacillota</taxon>
        <taxon>Clostridia</taxon>
        <taxon>Eubacteriales</taxon>
        <taxon>Clostridiaceae</taxon>
        <taxon>Clostridium</taxon>
    </lineage>
</organism>
<dbReference type="GO" id="GO:0004252">
    <property type="term" value="F:serine-type endopeptidase activity"/>
    <property type="evidence" value="ECO:0007669"/>
    <property type="project" value="InterPro"/>
</dbReference>
<accession>A0A1I0YQF2</accession>
<dbReference type="Proteomes" id="UP000198619">
    <property type="component" value="Unassembled WGS sequence"/>
</dbReference>
<sequence>MKKEDFTHKHCNESSGEINFRKKRIRKNVKYALKITIFVLISVSSGIISSFFVVDYKYNKEIKASGSNVTSFDDDFFKLSRNCPKDDVSGVADRLKSSLVTISSDINSFKDENSKNILGTGVIFDNEGHIVTNLSLLGGQKQVFIKPSSHASTPIKAECISESESMDIAILKIDYLDLPSIKIADCKNTRPGESVIAIGNTLGEENSSFVSLGIISSINSKLEYIDAKDTKSNFKVFKTDADINKYNTGGILANNKGEVVGINSSKLSNENGDNGIGLAVSAEDVKALINSTKIQPKDVSNNILGFMGGELKKSDDSEIEGIYVQEIIASGPLGNAGVKPTDIIIEFAGNKVSSKKQLWSLISKYKTGDSIEIKIWRDGEVSTCTVVLDRGE</sequence>
<dbReference type="Gene3D" id="2.30.42.10">
    <property type="match status" value="1"/>
</dbReference>
<dbReference type="InterPro" id="IPR051201">
    <property type="entry name" value="Chloro_Bact_Ser_Proteases"/>
</dbReference>
<dbReference type="Pfam" id="PF13365">
    <property type="entry name" value="Trypsin_2"/>
    <property type="match status" value="1"/>
</dbReference>
<feature type="transmembrane region" description="Helical" evidence="3">
    <location>
        <begin position="31"/>
        <end position="54"/>
    </location>
</feature>
<dbReference type="InterPro" id="IPR036034">
    <property type="entry name" value="PDZ_sf"/>
</dbReference>
<keyword evidence="2" id="KW-0378">Hydrolase</keyword>
<dbReference type="Pfam" id="PF13180">
    <property type="entry name" value="PDZ_2"/>
    <property type="match status" value="1"/>
</dbReference>
<dbReference type="OrthoDB" id="9758917at2"/>
<dbReference type="PANTHER" id="PTHR43343">
    <property type="entry name" value="PEPTIDASE S12"/>
    <property type="match status" value="1"/>
</dbReference>
<dbReference type="PANTHER" id="PTHR43343:SF3">
    <property type="entry name" value="PROTEASE DO-LIKE 8, CHLOROPLASTIC"/>
    <property type="match status" value="1"/>
</dbReference>
<dbReference type="Gene3D" id="2.40.10.120">
    <property type="match status" value="1"/>
</dbReference>
<protein>
    <submittedName>
        <fullName evidence="5">Serine protease Do</fullName>
    </submittedName>
</protein>
<keyword evidence="6" id="KW-1185">Reference proteome</keyword>
<proteinExistence type="predicted"/>
<dbReference type="EMBL" id="FOKI01000014">
    <property type="protein sequence ID" value="SFB14373.1"/>
    <property type="molecule type" value="Genomic_DNA"/>
</dbReference>
<name>A0A1I0YQF2_9CLOT</name>
<evidence type="ECO:0000259" key="4">
    <source>
        <dbReference type="SMART" id="SM00228"/>
    </source>
</evidence>
<evidence type="ECO:0000256" key="2">
    <source>
        <dbReference type="ARBA" id="ARBA00022801"/>
    </source>
</evidence>
<evidence type="ECO:0000313" key="6">
    <source>
        <dbReference type="Proteomes" id="UP000198619"/>
    </source>
</evidence>
<dbReference type="SMART" id="SM00228">
    <property type="entry name" value="PDZ"/>
    <property type="match status" value="1"/>
</dbReference>
<dbReference type="AlphaFoldDB" id="A0A1I0YQF2"/>
<feature type="domain" description="PDZ" evidence="4">
    <location>
        <begin position="305"/>
        <end position="379"/>
    </location>
</feature>
<dbReference type="STRING" id="84698.SAMN04488528_101414"/>
<dbReference type="PRINTS" id="PR00834">
    <property type="entry name" value="PROTEASES2C"/>
</dbReference>
<dbReference type="RefSeq" id="WP_090041127.1">
    <property type="nucleotide sequence ID" value="NZ_FOKI01000014.1"/>
</dbReference>
<keyword evidence="1 5" id="KW-0645">Protease</keyword>
<dbReference type="GO" id="GO:0006508">
    <property type="term" value="P:proteolysis"/>
    <property type="evidence" value="ECO:0007669"/>
    <property type="project" value="UniProtKB-KW"/>
</dbReference>
<dbReference type="InterPro" id="IPR009003">
    <property type="entry name" value="Peptidase_S1_PA"/>
</dbReference>
<keyword evidence="3" id="KW-1133">Transmembrane helix</keyword>